<keyword evidence="1" id="KW-0418">Kinase</keyword>
<sequence length="1052" mass="114691">MFPAQYTGSPPIHTDSSLNHISLEYPYAELHRATRNFGASEKVGAGSYGGVFRGELEDGTQVAVKVLELPDEAGFEEEVKVLSKFRHPNLVILMGFARNEKERLLVYEMLAGGDLHKRLQRSCMENLAFLWKDRVSIALDAACGLSHLHHSSPKVFHRDIKSPNILLDKNGTAKMADFGLACLTTARSHRVKQASGTVGYACPLYVQRGVVTEGSEVYSFGMVLLELLTASPPAVMGPKGSNPKQIQYLATYINGEVSRVLSLLDGKAQFPPAAAQAIAELALSCICMQEEQRPNFVHILRTLRGIHTGALPGEAAVTPPLQQLGEMPGRGKTPLLAQCPAHRPGAQGGVRSMTPPVGQKGQRFASPLRVAGNPRPPSPQRAQGALAQRVVLTPSTDASPRKNLPLRPFLRPQEIQVPRKVSGAIIVVDQQPASPMSPMRTAQRQQSPFAVQRRQRDASPFSPSRGPHEPMSPFSPTRTGPRSFPPLLPQASQPPQQQQHLEPGSPAQVEFRRAGDDLGEGLEKQRDAPPPGSFLFSLRCVFTECDCLENVPPEERLIEHRADFDASHPHFMPFTVGRTCQSALFDALVKDVGSRSTISRDHFQISVEPAPIALRLTGGGLPCTFSVKNLSRNGTHVNGEQLGRGEHCVLRHGDIITMSKVPVDGTQVRIIQFIFDLTGSCLRELDLSQGNTQTLPCVAAGMDEKLDEEEDESEDDLAPAVGSTQVGSAISENTVFWLEACGPGVHEELPARARCIAFAPPDPGRQLYSSLVLGRAHQLDFWQEVLRFEAFNTLSRQHLEVQTWRAAGDRFSFLVRSLSDVSPIRVRIAGVHTAELTRGEQQQLTDGDEIVMNFDTACTFWLVFHNLKAGATESLAPTDDVKESKSSIVDDGVACFQARHTPAVLRPPINLNLKDDAEISTTATPQDDYQQEEADEGEVDLVAGCASFLPHARTASGNLQGLPRDVRSRDGRGVRVRSMSPAKSDLGAPPNRSPVSRRDSRGVREDNPRELAPPRLPGWRNTPPHCQSQHIAEFAPCSSGSAQILDDKGASC</sequence>
<feature type="region of interest" description="Disordered" evidence="5">
    <location>
        <begin position="432"/>
        <end position="506"/>
    </location>
</feature>
<dbReference type="EMBL" id="HBFQ01023809">
    <property type="protein sequence ID" value="CAD8842408.1"/>
    <property type="molecule type" value="Transcribed_RNA"/>
</dbReference>
<evidence type="ECO:0000256" key="1">
    <source>
        <dbReference type="ARBA" id="ARBA00022527"/>
    </source>
</evidence>
<accession>A0A7S1A5G4</accession>
<dbReference type="AlphaFoldDB" id="A0A7S1A5G4"/>
<dbReference type="InterPro" id="IPR011009">
    <property type="entry name" value="Kinase-like_dom_sf"/>
</dbReference>
<feature type="compositionally biased region" description="Low complexity" evidence="5">
    <location>
        <begin position="489"/>
        <end position="503"/>
    </location>
</feature>
<keyword evidence="3 4" id="KW-0067">ATP-binding</keyword>
<dbReference type="PROSITE" id="PS50006">
    <property type="entry name" value="FHA_DOMAIN"/>
    <property type="match status" value="1"/>
</dbReference>
<dbReference type="Pfam" id="PF00498">
    <property type="entry name" value="FHA"/>
    <property type="match status" value="1"/>
</dbReference>
<dbReference type="SMART" id="SM00220">
    <property type="entry name" value="S_TKc"/>
    <property type="match status" value="1"/>
</dbReference>
<dbReference type="Gene3D" id="2.60.200.20">
    <property type="match status" value="1"/>
</dbReference>
<keyword evidence="2 4" id="KW-0547">Nucleotide-binding</keyword>
<dbReference type="PROSITE" id="PS50011">
    <property type="entry name" value="PROTEIN_KINASE_DOM"/>
    <property type="match status" value="1"/>
</dbReference>
<feature type="domain" description="FHA" evidence="6">
    <location>
        <begin position="574"/>
        <end position="642"/>
    </location>
</feature>
<dbReference type="InterPro" id="IPR008984">
    <property type="entry name" value="SMAD_FHA_dom_sf"/>
</dbReference>
<dbReference type="Pfam" id="PF07714">
    <property type="entry name" value="PK_Tyr_Ser-Thr"/>
    <property type="match status" value="1"/>
</dbReference>
<keyword evidence="1" id="KW-0723">Serine/threonine-protein kinase</keyword>
<feature type="compositionally biased region" description="Basic and acidic residues" evidence="5">
    <location>
        <begin position="964"/>
        <end position="973"/>
    </location>
</feature>
<evidence type="ECO:0000259" key="7">
    <source>
        <dbReference type="PROSITE" id="PS50011"/>
    </source>
</evidence>
<protein>
    <submittedName>
        <fullName evidence="8">Uncharacterized protein</fullName>
    </submittedName>
</protein>
<evidence type="ECO:0000256" key="5">
    <source>
        <dbReference type="SAM" id="MobiDB-lite"/>
    </source>
</evidence>
<reference evidence="8" key="1">
    <citation type="submission" date="2021-01" db="EMBL/GenBank/DDBJ databases">
        <authorList>
            <person name="Corre E."/>
            <person name="Pelletier E."/>
            <person name="Niang G."/>
            <person name="Scheremetjew M."/>
            <person name="Finn R."/>
            <person name="Kale V."/>
            <person name="Holt S."/>
            <person name="Cochrane G."/>
            <person name="Meng A."/>
            <person name="Brown T."/>
            <person name="Cohen L."/>
        </authorList>
    </citation>
    <scope>NUCLEOTIDE SEQUENCE</scope>
</reference>
<dbReference type="SUPFAM" id="SSF49879">
    <property type="entry name" value="SMAD/FHA domain"/>
    <property type="match status" value="1"/>
</dbReference>
<dbReference type="InterPro" id="IPR000719">
    <property type="entry name" value="Prot_kinase_dom"/>
</dbReference>
<dbReference type="GO" id="GO:0005524">
    <property type="term" value="F:ATP binding"/>
    <property type="evidence" value="ECO:0007669"/>
    <property type="project" value="UniProtKB-UniRule"/>
</dbReference>
<evidence type="ECO:0000256" key="2">
    <source>
        <dbReference type="ARBA" id="ARBA00022741"/>
    </source>
</evidence>
<feature type="region of interest" description="Disordered" evidence="5">
    <location>
        <begin position="956"/>
        <end position="1026"/>
    </location>
</feature>
<organism evidence="8">
    <name type="scientific">Noctiluca scintillans</name>
    <name type="common">Sea sparkle</name>
    <name type="synonym">Red tide dinoflagellate</name>
    <dbReference type="NCBI Taxonomy" id="2966"/>
    <lineage>
        <taxon>Eukaryota</taxon>
        <taxon>Sar</taxon>
        <taxon>Alveolata</taxon>
        <taxon>Dinophyceae</taxon>
        <taxon>Noctilucales</taxon>
        <taxon>Noctilucaceae</taxon>
        <taxon>Noctiluca</taxon>
    </lineage>
</organism>
<evidence type="ECO:0000259" key="6">
    <source>
        <dbReference type="PROSITE" id="PS50006"/>
    </source>
</evidence>
<dbReference type="InterPro" id="IPR008271">
    <property type="entry name" value="Ser/Thr_kinase_AS"/>
</dbReference>
<dbReference type="PROSITE" id="PS00108">
    <property type="entry name" value="PROTEIN_KINASE_ST"/>
    <property type="match status" value="1"/>
</dbReference>
<keyword evidence="1" id="KW-0808">Transferase</keyword>
<feature type="compositionally biased region" description="Polar residues" evidence="5">
    <location>
        <begin position="440"/>
        <end position="449"/>
    </location>
</feature>
<dbReference type="Gene3D" id="1.10.510.10">
    <property type="entry name" value="Transferase(Phosphotransferase) domain 1"/>
    <property type="match status" value="1"/>
</dbReference>
<evidence type="ECO:0000256" key="3">
    <source>
        <dbReference type="ARBA" id="ARBA00022840"/>
    </source>
</evidence>
<proteinExistence type="predicted"/>
<name>A0A7S1A5G4_NOCSC</name>
<dbReference type="InterPro" id="IPR000253">
    <property type="entry name" value="FHA_dom"/>
</dbReference>
<evidence type="ECO:0000256" key="4">
    <source>
        <dbReference type="PROSITE-ProRule" id="PRU10141"/>
    </source>
</evidence>
<gene>
    <name evidence="8" type="ORF">NSCI0253_LOCUS16756</name>
</gene>
<dbReference type="GO" id="GO:0004672">
    <property type="term" value="F:protein kinase activity"/>
    <property type="evidence" value="ECO:0007669"/>
    <property type="project" value="InterPro"/>
</dbReference>
<dbReference type="PANTHER" id="PTHR46146">
    <property type="entry name" value="SERINE/THREONINE-PROTEIN KINASE-LIKE PROTEIN CCR4"/>
    <property type="match status" value="1"/>
</dbReference>
<feature type="domain" description="Protein kinase" evidence="7">
    <location>
        <begin position="37"/>
        <end position="310"/>
    </location>
</feature>
<dbReference type="InterPro" id="IPR017441">
    <property type="entry name" value="Protein_kinase_ATP_BS"/>
</dbReference>
<evidence type="ECO:0000313" key="8">
    <source>
        <dbReference type="EMBL" id="CAD8842408.1"/>
    </source>
</evidence>
<dbReference type="SMART" id="SM00240">
    <property type="entry name" value="FHA"/>
    <property type="match status" value="1"/>
</dbReference>
<dbReference type="PROSITE" id="PS00107">
    <property type="entry name" value="PROTEIN_KINASE_ATP"/>
    <property type="match status" value="1"/>
</dbReference>
<dbReference type="InterPro" id="IPR001245">
    <property type="entry name" value="Ser-Thr/Tyr_kinase_cat_dom"/>
</dbReference>
<feature type="binding site" evidence="4">
    <location>
        <position position="65"/>
    </location>
    <ligand>
        <name>ATP</name>
        <dbReference type="ChEBI" id="CHEBI:30616"/>
    </ligand>
</feature>
<dbReference type="SUPFAM" id="SSF56112">
    <property type="entry name" value="Protein kinase-like (PK-like)"/>
    <property type="match status" value="1"/>
</dbReference>
<feature type="compositionally biased region" description="Basic and acidic residues" evidence="5">
    <location>
        <begin position="996"/>
        <end position="1009"/>
    </location>
</feature>
<dbReference type="Gene3D" id="3.30.200.20">
    <property type="entry name" value="Phosphorylase Kinase, domain 1"/>
    <property type="match status" value="1"/>
</dbReference>